<feature type="compositionally biased region" description="Low complexity" evidence="1">
    <location>
        <begin position="164"/>
        <end position="176"/>
    </location>
</feature>
<evidence type="ECO:0000313" key="2">
    <source>
        <dbReference type="EMBL" id="GBP58216.1"/>
    </source>
</evidence>
<dbReference type="EMBL" id="BGZK01000729">
    <property type="protein sequence ID" value="GBP58216.1"/>
    <property type="molecule type" value="Genomic_DNA"/>
</dbReference>
<feature type="region of interest" description="Disordered" evidence="1">
    <location>
        <begin position="137"/>
        <end position="181"/>
    </location>
</feature>
<dbReference type="Proteomes" id="UP000299102">
    <property type="component" value="Unassembled WGS sequence"/>
</dbReference>
<dbReference type="AlphaFoldDB" id="A0A4C1X398"/>
<proteinExistence type="predicted"/>
<protein>
    <submittedName>
        <fullName evidence="2">Uncharacterized protein</fullName>
    </submittedName>
</protein>
<reference evidence="2 3" key="1">
    <citation type="journal article" date="2019" name="Commun. Biol.">
        <title>The bagworm genome reveals a unique fibroin gene that provides high tensile strength.</title>
        <authorList>
            <person name="Kono N."/>
            <person name="Nakamura H."/>
            <person name="Ohtoshi R."/>
            <person name="Tomita M."/>
            <person name="Numata K."/>
            <person name="Arakawa K."/>
        </authorList>
    </citation>
    <scope>NUCLEOTIDE SEQUENCE [LARGE SCALE GENOMIC DNA]</scope>
</reference>
<keyword evidence="3" id="KW-1185">Reference proteome</keyword>
<name>A0A4C1X398_EUMVA</name>
<dbReference type="OrthoDB" id="10654464at2759"/>
<comment type="caution">
    <text evidence="2">The sequence shown here is derived from an EMBL/GenBank/DDBJ whole genome shotgun (WGS) entry which is preliminary data.</text>
</comment>
<sequence>MTTSDDSQRNRSVAFHEVNQRPGQCRKSTSVWVAQDCMSWKSRVNRKSMQVSCSFSREKTPSGQQYSDNDNMVQSWLERYQNPEDWGWKKHANLWMPIQASKPPKVSNSFRGSVSAVYRRQEKDAISLKAPFSCRRDVTRKPARRRGARHAGMSSDDVCDSGHSDSSAQGASSFSAPKAQPSALTPDLASCGIHFESKMLNASQKSNSFQVQSVDLANMSRDRSMWLDDRTTRRNFRQSVIRSGRVVTCEVARPRGRVHSMFP</sequence>
<gene>
    <name evidence="2" type="ORF">EVAR_87794_1</name>
</gene>
<evidence type="ECO:0000313" key="3">
    <source>
        <dbReference type="Proteomes" id="UP000299102"/>
    </source>
</evidence>
<evidence type="ECO:0000256" key="1">
    <source>
        <dbReference type="SAM" id="MobiDB-lite"/>
    </source>
</evidence>
<accession>A0A4C1X398</accession>
<organism evidence="2 3">
    <name type="scientific">Eumeta variegata</name>
    <name type="common">Bagworm moth</name>
    <name type="synonym">Eumeta japonica</name>
    <dbReference type="NCBI Taxonomy" id="151549"/>
    <lineage>
        <taxon>Eukaryota</taxon>
        <taxon>Metazoa</taxon>
        <taxon>Ecdysozoa</taxon>
        <taxon>Arthropoda</taxon>
        <taxon>Hexapoda</taxon>
        <taxon>Insecta</taxon>
        <taxon>Pterygota</taxon>
        <taxon>Neoptera</taxon>
        <taxon>Endopterygota</taxon>
        <taxon>Lepidoptera</taxon>
        <taxon>Glossata</taxon>
        <taxon>Ditrysia</taxon>
        <taxon>Tineoidea</taxon>
        <taxon>Psychidae</taxon>
        <taxon>Oiketicinae</taxon>
        <taxon>Eumeta</taxon>
    </lineage>
</organism>